<dbReference type="RefSeq" id="XP_028876657.1">
    <property type="nucleotide sequence ID" value="XM_029032049.1"/>
</dbReference>
<protein>
    <submittedName>
        <fullName evidence="2">Uncharacterized protein</fullName>
    </submittedName>
</protein>
<gene>
    <name evidence="2" type="ORF">TM35_002381000</name>
</gene>
<evidence type="ECO:0000313" key="3">
    <source>
        <dbReference type="Proteomes" id="UP000192257"/>
    </source>
</evidence>
<feature type="transmembrane region" description="Helical" evidence="1">
    <location>
        <begin position="7"/>
        <end position="24"/>
    </location>
</feature>
<dbReference type="GeneID" id="39991829"/>
<keyword evidence="1" id="KW-1133">Transmembrane helix</keyword>
<dbReference type="Proteomes" id="UP000192257">
    <property type="component" value="Unassembled WGS sequence"/>
</dbReference>
<keyword evidence="1" id="KW-0812">Transmembrane</keyword>
<proteinExistence type="predicted"/>
<sequence>MYWFNYNLCNWVVLYWVVGLVRWVCYFGDVGGMCIVMVMIAVGLWMGCILVVGMVEKIMEKWSKFSENFGVLGAFNFLAGNSCMFPVVKFWGFWRFLGDGGSIGVGVTYEFGGIWVGMWFVVIV</sequence>
<feature type="transmembrane region" description="Helical" evidence="1">
    <location>
        <begin position="30"/>
        <end position="55"/>
    </location>
</feature>
<accession>A0A1X0ND92</accession>
<keyword evidence="3" id="KW-1185">Reference proteome</keyword>
<reference evidence="2 3" key="1">
    <citation type="submission" date="2017-03" db="EMBL/GenBank/DDBJ databases">
        <title>An alternative strategy for trypanosome survival in the mammalian bloodstream revealed through genome and transcriptome analysis of the ubiquitous bovine parasite Trypanosoma (Megatrypanum) theileri.</title>
        <authorList>
            <person name="Kelly S."/>
            <person name="Ivens A."/>
            <person name="Mott A."/>
            <person name="O'Neill E."/>
            <person name="Emms D."/>
            <person name="Macleod O."/>
            <person name="Voorheis P."/>
            <person name="Matthews J."/>
            <person name="Matthews K."/>
            <person name="Carrington M."/>
        </authorList>
    </citation>
    <scope>NUCLEOTIDE SEQUENCE [LARGE SCALE GENOMIC DNA]</scope>
    <source>
        <strain evidence="2">Edinburgh</strain>
    </source>
</reference>
<keyword evidence="1" id="KW-0472">Membrane</keyword>
<organism evidence="2 3">
    <name type="scientific">Trypanosoma theileri</name>
    <dbReference type="NCBI Taxonomy" id="67003"/>
    <lineage>
        <taxon>Eukaryota</taxon>
        <taxon>Discoba</taxon>
        <taxon>Euglenozoa</taxon>
        <taxon>Kinetoplastea</taxon>
        <taxon>Metakinetoplastina</taxon>
        <taxon>Trypanosomatida</taxon>
        <taxon>Trypanosomatidae</taxon>
        <taxon>Trypanosoma</taxon>
    </lineage>
</organism>
<feature type="transmembrane region" description="Helical" evidence="1">
    <location>
        <begin position="103"/>
        <end position="123"/>
    </location>
</feature>
<dbReference type="VEuPathDB" id="TriTrypDB:TM35_002381000"/>
<dbReference type="EMBL" id="NBCO01000238">
    <property type="protein sequence ID" value="ORC78456.1"/>
    <property type="molecule type" value="Genomic_DNA"/>
</dbReference>
<feature type="transmembrane region" description="Helical" evidence="1">
    <location>
        <begin position="67"/>
        <end position="91"/>
    </location>
</feature>
<evidence type="ECO:0000313" key="2">
    <source>
        <dbReference type="EMBL" id="ORC78456.1"/>
    </source>
</evidence>
<name>A0A1X0ND92_9TRYP</name>
<evidence type="ECO:0000256" key="1">
    <source>
        <dbReference type="SAM" id="Phobius"/>
    </source>
</evidence>
<comment type="caution">
    <text evidence="2">The sequence shown here is derived from an EMBL/GenBank/DDBJ whole genome shotgun (WGS) entry which is preliminary data.</text>
</comment>
<dbReference type="AlphaFoldDB" id="A0A1X0ND92"/>